<dbReference type="RefSeq" id="WP_171111921.1">
    <property type="nucleotide sequence ID" value="NZ_CP053096.1"/>
</dbReference>
<organism evidence="1 2">
    <name type="scientific">Mycoplasma miroungigenitalium</name>
    <dbReference type="NCBI Taxonomy" id="754515"/>
    <lineage>
        <taxon>Bacteria</taxon>
        <taxon>Bacillati</taxon>
        <taxon>Mycoplasmatota</taxon>
        <taxon>Mollicutes</taxon>
        <taxon>Mycoplasmataceae</taxon>
        <taxon>Mycoplasma</taxon>
    </lineage>
</organism>
<dbReference type="GO" id="GO:0016740">
    <property type="term" value="F:transferase activity"/>
    <property type="evidence" value="ECO:0007669"/>
    <property type="project" value="UniProtKB-KW"/>
</dbReference>
<accession>A0A6M4JBZ6</accession>
<dbReference type="KEGG" id="mmir:HLA87_03300"/>
<dbReference type="AlphaFoldDB" id="A0A6M4JBZ6"/>
<keyword evidence="1" id="KW-0808">Transferase</keyword>
<keyword evidence="2" id="KW-1185">Reference proteome</keyword>
<dbReference type="EMBL" id="CP053096">
    <property type="protein sequence ID" value="QJR43788.1"/>
    <property type="molecule type" value="Genomic_DNA"/>
</dbReference>
<reference evidence="1 2" key="1">
    <citation type="submission" date="2020-05" db="EMBL/GenBank/DDBJ databases">
        <title>Novel Mycoplasma species detected in Mirounga angustirostris (northern elephant seal) from the USA.</title>
        <authorList>
            <person name="Volokhov D.V."/>
        </authorList>
    </citation>
    <scope>NUCLEOTIDE SEQUENCE [LARGE SCALE GENOMIC DNA]</scope>
    <source>
        <strain evidence="1 2">Mirounga ES2806-GEN</strain>
    </source>
</reference>
<protein>
    <submittedName>
        <fullName evidence="1">Nucleotidyl transferase AbiEii/AbiGii toxin family protein</fullName>
    </submittedName>
</protein>
<sequence>MITSSRQLKDKINNLTGGDSKKSQVYLRNFFMERFLERVSRSDYKNNFIVKGGILVSSLVGLDTRATMDIDTTVKSLTLSETEARNIVENIMSADLADGVTFKMVNSALIMEEHDYPGIRFSIDGYFEKIRQAIKIDLSTGDAITPRAIEYKYFLMFEDRYISLLTYNIETLLAEKLETMIARSTANTRMRDFYDIFLITGGNDYSIEVLHEAVIKTATKRGTLDVLKDYKQILVDVKESEIMRKAWTNFEKQSFFVKDTNWDKVIDSCINLADEVFNN</sequence>
<dbReference type="Proteomes" id="UP000500686">
    <property type="component" value="Chromosome"/>
</dbReference>
<proteinExistence type="predicted"/>
<evidence type="ECO:0000313" key="1">
    <source>
        <dbReference type="EMBL" id="QJR43788.1"/>
    </source>
</evidence>
<dbReference type="InterPro" id="IPR014942">
    <property type="entry name" value="AbiEii"/>
</dbReference>
<dbReference type="Pfam" id="PF08843">
    <property type="entry name" value="AbiEii"/>
    <property type="match status" value="1"/>
</dbReference>
<name>A0A6M4JBZ6_9MOLU</name>
<gene>
    <name evidence="1" type="ORF">HLA87_03300</name>
</gene>
<evidence type="ECO:0000313" key="2">
    <source>
        <dbReference type="Proteomes" id="UP000500686"/>
    </source>
</evidence>